<evidence type="ECO:0000256" key="2">
    <source>
        <dbReference type="SAM" id="Phobius"/>
    </source>
</evidence>
<dbReference type="AlphaFoldDB" id="A0A2G8S427"/>
<feature type="compositionally biased region" description="Basic and acidic residues" evidence="1">
    <location>
        <begin position="83"/>
        <end position="93"/>
    </location>
</feature>
<evidence type="ECO:0000256" key="1">
    <source>
        <dbReference type="SAM" id="MobiDB-lite"/>
    </source>
</evidence>
<feature type="transmembrane region" description="Helical" evidence="2">
    <location>
        <begin position="12"/>
        <end position="28"/>
    </location>
</feature>
<sequence length="93" mass="9967">MSNTLDNSSLVPIIAIYPTVIIILVAINRSHMEKGFMNLQANQSTGLNATLPLHRITVTVDTAVTTRCDFGSNGSSDPVLDLGEQKLVPEEGT</sequence>
<comment type="caution">
    <text evidence="3">The sequence shown here is derived from an EMBL/GenBank/DDBJ whole genome shotgun (WGS) entry which is preliminary data.</text>
</comment>
<protein>
    <submittedName>
        <fullName evidence="3">Uncharacterized protein</fullName>
    </submittedName>
</protein>
<keyword evidence="2" id="KW-0812">Transmembrane</keyword>
<accession>A0A2G8S427</accession>
<dbReference type="EMBL" id="AYKW01000023">
    <property type="protein sequence ID" value="PIL28495.1"/>
    <property type="molecule type" value="Genomic_DNA"/>
</dbReference>
<dbReference type="Proteomes" id="UP000230002">
    <property type="component" value="Unassembled WGS sequence"/>
</dbReference>
<keyword evidence="4" id="KW-1185">Reference proteome</keyword>
<name>A0A2G8S427_9APHY</name>
<proteinExistence type="predicted"/>
<feature type="region of interest" description="Disordered" evidence="1">
    <location>
        <begin position="72"/>
        <end position="93"/>
    </location>
</feature>
<keyword evidence="2" id="KW-0472">Membrane</keyword>
<evidence type="ECO:0000313" key="4">
    <source>
        <dbReference type="Proteomes" id="UP000230002"/>
    </source>
</evidence>
<keyword evidence="2" id="KW-1133">Transmembrane helix</keyword>
<evidence type="ECO:0000313" key="3">
    <source>
        <dbReference type="EMBL" id="PIL28495.1"/>
    </source>
</evidence>
<reference evidence="3 4" key="1">
    <citation type="journal article" date="2015" name="Sci. Rep.">
        <title>Chromosome-level genome map provides insights into diverse defense mechanisms in the medicinal fungus Ganoderma sinense.</title>
        <authorList>
            <person name="Zhu Y."/>
            <person name="Xu J."/>
            <person name="Sun C."/>
            <person name="Zhou S."/>
            <person name="Xu H."/>
            <person name="Nelson D.R."/>
            <person name="Qian J."/>
            <person name="Song J."/>
            <person name="Luo H."/>
            <person name="Xiang L."/>
            <person name="Li Y."/>
            <person name="Xu Z."/>
            <person name="Ji A."/>
            <person name="Wang L."/>
            <person name="Lu S."/>
            <person name="Hayward A."/>
            <person name="Sun W."/>
            <person name="Li X."/>
            <person name="Schwartz D.C."/>
            <person name="Wang Y."/>
            <person name="Chen S."/>
        </authorList>
    </citation>
    <scope>NUCLEOTIDE SEQUENCE [LARGE SCALE GENOMIC DNA]</scope>
    <source>
        <strain evidence="3 4">ZZ0214-1</strain>
    </source>
</reference>
<organism evidence="3 4">
    <name type="scientific">Ganoderma sinense ZZ0214-1</name>
    <dbReference type="NCBI Taxonomy" id="1077348"/>
    <lineage>
        <taxon>Eukaryota</taxon>
        <taxon>Fungi</taxon>
        <taxon>Dikarya</taxon>
        <taxon>Basidiomycota</taxon>
        <taxon>Agaricomycotina</taxon>
        <taxon>Agaricomycetes</taxon>
        <taxon>Polyporales</taxon>
        <taxon>Polyporaceae</taxon>
        <taxon>Ganoderma</taxon>
    </lineage>
</organism>
<gene>
    <name evidence="3" type="ORF">GSI_08533</name>
</gene>